<dbReference type="EC" id="3.5.1.44" evidence="3"/>
<name>A0A1I6QYK3_9RHOB</name>
<dbReference type="HAMAP" id="MF_01440">
    <property type="entry name" value="CheD"/>
    <property type="match status" value="1"/>
</dbReference>
<dbReference type="InterPro" id="IPR005659">
    <property type="entry name" value="Chemorcpt_Glu_NH3ase_CheD"/>
</dbReference>
<keyword evidence="2 3" id="KW-0378">Hydrolase</keyword>
<gene>
    <name evidence="3" type="primary">cheD</name>
    <name evidence="4" type="ORF">SAMN04488040_1085</name>
</gene>
<dbReference type="InterPro" id="IPR011324">
    <property type="entry name" value="Cytotoxic_necrot_fac-like_cat"/>
</dbReference>
<keyword evidence="1 3" id="KW-0145">Chemotaxis</keyword>
<proteinExistence type="inferred from homology"/>
<dbReference type="CDD" id="cd16352">
    <property type="entry name" value="CheD"/>
    <property type="match status" value="1"/>
</dbReference>
<evidence type="ECO:0000256" key="1">
    <source>
        <dbReference type="ARBA" id="ARBA00022500"/>
    </source>
</evidence>
<comment type="similarity">
    <text evidence="3">Belongs to the CheD family.</text>
</comment>
<dbReference type="PANTHER" id="PTHR35147:SF3">
    <property type="entry name" value="CHEMORECEPTOR GLUTAMINE DEAMIDASE CHED 1-RELATED"/>
    <property type="match status" value="1"/>
</dbReference>
<comment type="catalytic activity">
    <reaction evidence="3">
        <text>L-glutaminyl-[protein] + H2O = L-glutamyl-[protein] + NH4(+)</text>
        <dbReference type="Rhea" id="RHEA:16441"/>
        <dbReference type="Rhea" id="RHEA-COMP:10207"/>
        <dbReference type="Rhea" id="RHEA-COMP:10208"/>
        <dbReference type="ChEBI" id="CHEBI:15377"/>
        <dbReference type="ChEBI" id="CHEBI:28938"/>
        <dbReference type="ChEBI" id="CHEBI:29973"/>
        <dbReference type="ChEBI" id="CHEBI:30011"/>
        <dbReference type="EC" id="3.5.1.44"/>
    </reaction>
</comment>
<dbReference type="Proteomes" id="UP000199239">
    <property type="component" value="Unassembled WGS sequence"/>
</dbReference>
<dbReference type="InterPro" id="IPR038592">
    <property type="entry name" value="CheD-like_sf"/>
</dbReference>
<dbReference type="STRING" id="394264.SAMN04488040_1085"/>
<comment type="function">
    <text evidence="3">Probably deamidates glutamine residues to glutamate on methyl-accepting chemotaxis receptors (MCPs), playing an important role in chemotaxis.</text>
</comment>
<reference evidence="5" key="1">
    <citation type="submission" date="2016-10" db="EMBL/GenBank/DDBJ databases">
        <authorList>
            <person name="Varghese N."/>
            <person name="Submissions S."/>
        </authorList>
    </citation>
    <scope>NUCLEOTIDE SEQUENCE [LARGE SCALE GENOMIC DNA]</scope>
    <source>
        <strain evidence="5">DSM 23422</strain>
    </source>
</reference>
<protein>
    <recommendedName>
        <fullName evidence="3">Probable chemoreceptor glutamine deamidase CheD</fullName>
        <ecNumber evidence="3">3.5.1.44</ecNumber>
    </recommendedName>
</protein>
<dbReference type="OrthoDB" id="9807202at2"/>
<dbReference type="PANTHER" id="PTHR35147">
    <property type="entry name" value="CHEMORECEPTOR GLUTAMINE DEAMIDASE CHED-RELATED"/>
    <property type="match status" value="1"/>
</dbReference>
<dbReference type="Gene3D" id="3.30.1330.200">
    <property type="match status" value="1"/>
</dbReference>
<dbReference type="GO" id="GO:0050568">
    <property type="term" value="F:protein-glutamine glutaminase activity"/>
    <property type="evidence" value="ECO:0007669"/>
    <property type="project" value="UniProtKB-UniRule"/>
</dbReference>
<accession>A0A1I6QYK3</accession>
<dbReference type="AlphaFoldDB" id="A0A1I6QYK3"/>
<evidence type="ECO:0000313" key="5">
    <source>
        <dbReference type="Proteomes" id="UP000199239"/>
    </source>
</evidence>
<keyword evidence="5" id="KW-1185">Reference proteome</keyword>
<evidence type="ECO:0000256" key="3">
    <source>
        <dbReference type="HAMAP-Rule" id="MF_01440"/>
    </source>
</evidence>
<dbReference type="EMBL" id="FPAJ01000001">
    <property type="protein sequence ID" value="SFS57591.1"/>
    <property type="molecule type" value="Genomic_DNA"/>
</dbReference>
<dbReference type="SUPFAM" id="SSF64438">
    <property type="entry name" value="CNF1/YfiH-like putative cysteine hydrolases"/>
    <property type="match status" value="1"/>
</dbReference>
<dbReference type="GO" id="GO:0006935">
    <property type="term" value="P:chemotaxis"/>
    <property type="evidence" value="ECO:0007669"/>
    <property type="project" value="UniProtKB-UniRule"/>
</dbReference>
<dbReference type="RefSeq" id="WP_093915246.1">
    <property type="nucleotide sequence ID" value="NZ_FPAJ01000001.1"/>
</dbReference>
<organism evidence="4 5">
    <name type="scientific">Sulfitobacter marinus</name>
    <dbReference type="NCBI Taxonomy" id="394264"/>
    <lineage>
        <taxon>Bacteria</taxon>
        <taxon>Pseudomonadati</taxon>
        <taxon>Pseudomonadota</taxon>
        <taxon>Alphaproteobacteria</taxon>
        <taxon>Rhodobacterales</taxon>
        <taxon>Roseobacteraceae</taxon>
        <taxon>Sulfitobacter</taxon>
    </lineage>
</organism>
<sequence>MALCLSDSQMWPDQTDDIFVAQGEFQVSDAPDVVLKTLLGSCVATCLFDPVARVGGMNHFLLATGPDGDSHSERYGLFAMEILINGLLKLGARKSRLRAKIFGGATMSGRMGHIGAKNCEFAISFLEIEGMPVVGSSLGGQQARAIRFTPTTGRVSQLLVDDDEADVVMRQAQNQSLDDIQFFGK</sequence>
<evidence type="ECO:0000256" key="2">
    <source>
        <dbReference type="ARBA" id="ARBA00022801"/>
    </source>
</evidence>
<dbReference type="Pfam" id="PF03975">
    <property type="entry name" value="CheD"/>
    <property type="match status" value="1"/>
</dbReference>
<evidence type="ECO:0000313" key="4">
    <source>
        <dbReference type="EMBL" id="SFS57591.1"/>
    </source>
</evidence>